<dbReference type="AlphaFoldDB" id="A0A157L6C6"/>
<dbReference type="Pfam" id="PF21197">
    <property type="entry name" value="PgaA_barrel"/>
    <property type="match status" value="1"/>
</dbReference>
<sequence>MQLPTSRSKSTCRFVTFSLAGLTALMLASASAPVAAQTGAYSSAAHDALIRGQATRHPEAAAVILQQWLARHDRAGPHGADRQRVLADYVTLLARAGSEREALDAARVEGYDGLPAYALQPLFVAARDVRALQDEYRIVTLLRRREPRAPLTGLRLAQYTFDIDRLDDARLRATAVMNDTSASREIRSSAAELIGTIEEAAGNLPQASQAYGRALELNPESRSARRADVYLLVAQAAAPAALEEALDANRRAEAARKPVLFSPAEIAGLRQQAIGQEITWAIELRDIIGGQQRYDALDEALAKSNVLLDEIGQDDDQEMQAVRTRLRVDQLIALSARGYYQACVSQYESLAAEGVDVPYYGLAPAADAYAHLRRSDRAVPLYERTIALAGDRLQMPSDTHVGLFYAYIDTARFKQADALLARMEAATPPTVRLAPAPDTLNEQYAEVRDLRARYYLYTDQPARAEALYARLRREAPFNEAFAEGQARTASAREHPRQALELAQAAAVNHPESAAVRSAVGQGLIENGKVREGREAIEQLHQDHAEANQAQNAARDLAAMQAPTLSIESRYGKGNGNSALSDEDYLVDARLQSGLIDDQWRVFVRQAWAYGSANGVKAHRGRTSLGARWEREGWSLEGEAHRDDGGARNGGLAVSGSYRLNDNLELGLSYDSNALDVPWRAYDAGIAANQAAASVGYIVDESRRFDFSYQRMDYTDGNLNQNASVGWTERWYSDPSQQFQTTLSVGRSSNRLQDVPYYSPDSDVSAELEARYQWLTWKRDDRTFVQRVYANVGTYKQSGYGSSPIYGLRYEHEWRFRPGWSVRYGIGAAWHPYDGERERRTVGYLNLTIPFH</sequence>
<organism evidence="4 5">
    <name type="scientific">Bordetella ansorpii</name>
    <dbReference type="NCBI Taxonomy" id="288768"/>
    <lineage>
        <taxon>Bacteria</taxon>
        <taxon>Pseudomonadati</taxon>
        <taxon>Pseudomonadota</taxon>
        <taxon>Betaproteobacteria</taxon>
        <taxon>Burkholderiales</taxon>
        <taxon>Alcaligenaceae</taxon>
        <taxon>Bordetella</taxon>
    </lineage>
</organism>
<dbReference type="InterPro" id="IPR023870">
    <property type="entry name" value="PGA_export_porin_PgaA"/>
</dbReference>
<dbReference type="EMBL" id="FKBS01000007">
    <property type="protein sequence ID" value="SAH92190.1"/>
    <property type="molecule type" value="Genomic_DNA"/>
</dbReference>
<evidence type="ECO:0000259" key="3">
    <source>
        <dbReference type="Pfam" id="PF21197"/>
    </source>
</evidence>
<evidence type="ECO:0000256" key="1">
    <source>
        <dbReference type="PROSITE-ProRule" id="PRU00339"/>
    </source>
</evidence>
<feature type="chain" id="PRO_5007613967" evidence="2">
    <location>
        <begin position="37"/>
        <end position="851"/>
    </location>
</feature>
<proteinExistence type="predicted"/>
<feature type="repeat" description="TPR" evidence="1">
    <location>
        <begin position="188"/>
        <end position="221"/>
    </location>
</feature>
<dbReference type="InterPro" id="IPR049003">
    <property type="entry name" value="PgaA_barrel"/>
</dbReference>
<feature type="signal peptide" evidence="2">
    <location>
        <begin position="1"/>
        <end position="36"/>
    </location>
</feature>
<dbReference type="GO" id="GO:1901515">
    <property type="term" value="F:poly-beta-1,6-N-acetyl-D-glucosamine transmembrane transporter activity"/>
    <property type="evidence" value="ECO:0007669"/>
    <property type="project" value="InterPro"/>
</dbReference>
<accession>A0A157L6C6</accession>
<keyword evidence="1" id="KW-0802">TPR repeat</keyword>
<dbReference type="SUPFAM" id="SSF56935">
    <property type="entry name" value="Porins"/>
    <property type="match status" value="1"/>
</dbReference>
<gene>
    <name evidence="4" type="primary">hmsH</name>
    <name evidence="4" type="ORF">SAMEA1982600_00586</name>
</gene>
<feature type="domain" description="PgaA membrane beta barrel" evidence="3">
    <location>
        <begin position="564"/>
        <end position="848"/>
    </location>
</feature>
<evidence type="ECO:0000256" key="2">
    <source>
        <dbReference type="SAM" id="SignalP"/>
    </source>
</evidence>
<dbReference type="Proteomes" id="UP000077037">
    <property type="component" value="Unassembled WGS sequence"/>
</dbReference>
<keyword evidence="2" id="KW-0732">Signal</keyword>
<dbReference type="InterPro" id="IPR019734">
    <property type="entry name" value="TPR_rpt"/>
</dbReference>
<evidence type="ECO:0000313" key="5">
    <source>
        <dbReference type="Proteomes" id="UP000077037"/>
    </source>
</evidence>
<dbReference type="InterPro" id="IPR011990">
    <property type="entry name" value="TPR-like_helical_dom_sf"/>
</dbReference>
<dbReference type="Gene3D" id="1.25.40.10">
    <property type="entry name" value="Tetratricopeptide repeat domain"/>
    <property type="match status" value="2"/>
</dbReference>
<dbReference type="PROSITE" id="PS50005">
    <property type="entry name" value="TPR"/>
    <property type="match status" value="1"/>
</dbReference>
<dbReference type="OrthoDB" id="5405060at2"/>
<name>A0A157L6C6_9BORD</name>
<dbReference type="SUPFAM" id="SSF48452">
    <property type="entry name" value="TPR-like"/>
    <property type="match status" value="1"/>
</dbReference>
<evidence type="ECO:0000313" key="4">
    <source>
        <dbReference type="EMBL" id="SAH92190.1"/>
    </source>
</evidence>
<reference evidence="4 5" key="1">
    <citation type="submission" date="2016-03" db="EMBL/GenBank/DDBJ databases">
        <authorList>
            <consortium name="Pathogen Informatics"/>
        </authorList>
    </citation>
    <scope>NUCLEOTIDE SEQUENCE [LARGE SCALE GENOMIC DNA]</scope>
    <source>
        <strain evidence="4 5">NCTC13364</strain>
    </source>
</reference>
<protein>
    <submittedName>
        <fullName evidence="4">Hemin storage protein</fullName>
    </submittedName>
</protein>
<dbReference type="NCBIfam" id="TIGR03939">
    <property type="entry name" value="PGA_TPR_OMP"/>
    <property type="match status" value="1"/>
</dbReference>